<keyword evidence="3" id="KW-0175">Coiled coil</keyword>
<evidence type="ECO:0000256" key="8">
    <source>
        <dbReference type="SAM" id="MobiDB-lite"/>
    </source>
</evidence>
<accession>A0A8V1AF87</accession>
<evidence type="ECO:0000256" key="7">
    <source>
        <dbReference type="ARBA" id="ARBA00034142"/>
    </source>
</evidence>
<feature type="region of interest" description="Disordered" evidence="8">
    <location>
        <begin position="114"/>
        <end position="162"/>
    </location>
</feature>
<dbReference type="InterPro" id="IPR033253">
    <property type="entry name" value="CFAP45"/>
</dbReference>
<dbReference type="Proteomes" id="UP000000539">
    <property type="component" value="Chromosome 25"/>
</dbReference>
<keyword evidence="11" id="KW-1185">Reference proteome</keyword>
<feature type="domain" description="Trichohyalin-plectin-homology" evidence="9">
    <location>
        <begin position="291"/>
        <end position="638"/>
    </location>
</feature>
<dbReference type="GO" id="GO:0061966">
    <property type="term" value="P:establishment of left/right asymmetry"/>
    <property type="evidence" value="ECO:0007669"/>
    <property type="project" value="Ensembl"/>
</dbReference>
<dbReference type="GO" id="GO:0060296">
    <property type="term" value="P:regulation of cilium beat frequency involved in ciliary motility"/>
    <property type="evidence" value="ECO:0007669"/>
    <property type="project" value="Ensembl"/>
</dbReference>
<gene>
    <name evidence="10" type="primary">CFAP45</name>
</gene>
<comment type="subcellular location">
    <subcellularLocation>
        <location evidence="1">Cell projection</location>
        <location evidence="1">Cilium</location>
        <location evidence="1">Flagellum</location>
    </subcellularLocation>
</comment>
<reference evidence="10" key="3">
    <citation type="submission" date="2025-09" db="UniProtKB">
        <authorList>
            <consortium name="Ensembl"/>
        </authorList>
    </citation>
    <scope>IDENTIFICATION</scope>
    <source>
        <strain evidence="10">broiler</strain>
    </source>
</reference>
<evidence type="ECO:0000313" key="10">
    <source>
        <dbReference type="Ensembl" id="ENSGALP00010042774.1"/>
    </source>
</evidence>
<organism evidence="10 11">
    <name type="scientific">Gallus gallus</name>
    <name type="common">Chicken</name>
    <dbReference type="NCBI Taxonomy" id="9031"/>
    <lineage>
        <taxon>Eukaryota</taxon>
        <taxon>Metazoa</taxon>
        <taxon>Chordata</taxon>
        <taxon>Craniata</taxon>
        <taxon>Vertebrata</taxon>
        <taxon>Euteleostomi</taxon>
        <taxon>Archelosauria</taxon>
        <taxon>Archosauria</taxon>
        <taxon>Dinosauria</taxon>
        <taxon>Saurischia</taxon>
        <taxon>Theropoda</taxon>
        <taxon>Coelurosauria</taxon>
        <taxon>Aves</taxon>
        <taxon>Neognathae</taxon>
        <taxon>Galloanserae</taxon>
        <taxon>Galliformes</taxon>
        <taxon>Phasianidae</taxon>
        <taxon>Phasianinae</taxon>
        <taxon>Gallus</taxon>
    </lineage>
</organism>
<evidence type="ECO:0000256" key="5">
    <source>
        <dbReference type="ARBA" id="ARBA00023273"/>
    </source>
</evidence>
<keyword evidence="2" id="KW-0282">Flagellum</keyword>
<keyword evidence="5" id="KW-0966">Cell projection</keyword>
<dbReference type="GO" id="GO:0097728">
    <property type="term" value="C:9+0 motile cilium"/>
    <property type="evidence" value="ECO:0007669"/>
    <property type="project" value="Ensembl"/>
</dbReference>
<evidence type="ECO:0000256" key="3">
    <source>
        <dbReference type="ARBA" id="ARBA00023054"/>
    </source>
</evidence>
<proteinExistence type="inferred from homology"/>
<sequence>MGHPNTGTRRWESTNGDKRERDANGATQAWRRVRERPGRGTGGHGRRRAWRGRRRSSVDTAGAEHLPATIESAPRCLERPLRAGPAPARLVAMGTRGRCCGDGAAERSGMVSAARGLQGPTGTTANPSGSTKPSSRYRRRARSTEVDESLFGGPSLQPSQPHGPIVLLRDARSAPKSALGAQHRPDTIRLLSNDLIRSLVVPAEKPPPSLIIGLRDFQRIQESSRVLSKEQRAAQLAALKAQREADLEAMNERKAAAKRQALLQQSKQSDLEEEAKERAQHLLQRANRMRMEQEDEIKEFSELLLGVKCHMIRDTQILEKKQIAKEMEEEEKRLARMMEVERQKANEMQEELERRRKQELIQGRQELVKQIEKNAEERALRAEQKDQESQEVLRYLEQLKMDEQKELEQKKEQQKKIQAEIKRINDENQRCKEEQLQKERMEDERVLEYQRQKMEREAELEAEQERIRREKEKEMARLRAMQERALDQQAEKDALRAKRSQEAAEREWRRKEKEAARRKAEMEEQLRQGRSQQIAEREHCMAVQVMRDRHDFERILRAQQEQIEKEKAEEARRAALQLAHADDIRRQIQEQQQLRAQERMAAFEESRRLQEAAQQRSRRIAQLKQQKIQELRAAGIPEKYCAQVERWAQSGAQPHTEKKATAQEFRLS</sequence>
<dbReference type="AlphaFoldDB" id="A0A8V1AF87"/>
<reference evidence="10" key="1">
    <citation type="submission" date="2020-11" db="EMBL/GenBank/DDBJ databases">
        <title>Gallus gallus (Chicken) genome, bGalGal1, GRCg7b, maternal haplotype autosomes + Z &amp; W.</title>
        <authorList>
            <person name="Warren W."/>
            <person name="Formenti G."/>
            <person name="Fedrigo O."/>
            <person name="Haase B."/>
            <person name="Mountcastle J."/>
            <person name="Balacco J."/>
            <person name="Tracey A."/>
            <person name="Schneider V."/>
            <person name="Okimoto R."/>
            <person name="Cheng H."/>
            <person name="Hawken R."/>
            <person name="Howe K."/>
            <person name="Jarvis E.D."/>
        </authorList>
    </citation>
    <scope>NUCLEOTIDE SEQUENCE [LARGE SCALE GENOMIC DNA]</scope>
    <source>
        <strain evidence="10">Broiler</strain>
    </source>
</reference>
<dbReference type="OrthoDB" id="1902038at2759"/>
<dbReference type="GO" id="GO:0005576">
    <property type="term" value="C:extracellular region"/>
    <property type="evidence" value="ECO:0007669"/>
    <property type="project" value="GOC"/>
</dbReference>
<dbReference type="GeneTree" id="ENSGT00730000111174"/>
<evidence type="ECO:0000256" key="2">
    <source>
        <dbReference type="ARBA" id="ARBA00022846"/>
    </source>
</evidence>
<evidence type="ECO:0000256" key="4">
    <source>
        <dbReference type="ARBA" id="ARBA00023069"/>
    </source>
</evidence>
<dbReference type="Ensembl" id="ENSGALT00010069453.1">
    <property type="protein sequence ID" value="ENSGALP00010042774.1"/>
    <property type="gene ID" value="ENSGALG00010028689.1"/>
</dbReference>
<name>A0A8V1AF87_CHICK</name>
<feature type="region of interest" description="Disordered" evidence="8">
    <location>
        <begin position="1"/>
        <end position="66"/>
    </location>
</feature>
<dbReference type="PANTHER" id="PTHR15504:SF0">
    <property type="entry name" value="CILIA- AND FLAGELLA-ASSOCIATED PROTEIN 45"/>
    <property type="match status" value="1"/>
</dbReference>
<feature type="region of interest" description="Disordered" evidence="8">
    <location>
        <begin position="648"/>
        <end position="668"/>
    </location>
</feature>
<feature type="compositionally biased region" description="Polar residues" evidence="8">
    <location>
        <begin position="120"/>
        <end position="134"/>
    </location>
</feature>
<keyword evidence="4" id="KW-0969">Cilium</keyword>
<reference evidence="10" key="2">
    <citation type="submission" date="2025-08" db="UniProtKB">
        <authorList>
            <consortium name="Ensembl"/>
        </authorList>
    </citation>
    <scope>IDENTIFICATION</scope>
    <source>
        <strain evidence="10">broiler</strain>
    </source>
</reference>
<dbReference type="GO" id="GO:0036126">
    <property type="term" value="C:sperm flagellum"/>
    <property type="evidence" value="ECO:0007669"/>
    <property type="project" value="Ensembl"/>
</dbReference>
<evidence type="ECO:0000259" key="9">
    <source>
        <dbReference type="Pfam" id="PF13868"/>
    </source>
</evidence>
<feature type="compositionally biased region" description="Basic and acidic residues" evidence="8">
    <location>
        <begin position="655"/>
        <end position="668"/>
    </location>
</feature>
<dbReference type="GO" id="GO:0030317">
    <property type="term" value="P:flagellated sperm motility"/>
    <property type="evidence" value="ECO:0007669"/>
    <property type="project" value="Ensembl"/>
</dbReference>
<evidence type="ECO:0000313" key="11">
    <source>
        <dbReference type="Proteomes" id="UP000000539"/>
    </source>
</evidence>
<feature type="compositionally biased region" description="Basic residues" evidence="8">
    <location>
        <begin position="44"/>
        <end position="55"/>
    </location>
</feature>
<dbReference type="GO" id="GO:0160112">
    <property type="term" value="C:axonemal B tubule inner sheath"/>
    <property type="evidence" value="ECO:0007669"/>
    <property type="project" value="Ensembl"/>
</dbReference>
<dbReference type="GO" id="GO:0016208">
    <property type="term" value="F:AMP binding"/>
    <property type="evidence" value="ECO:0007669"/>
    <property type="project" value="Ensembl"/>
</dbReference>
<dbReference type="FunCoup" id="A0A8V1AF87">
    <property type="interactions" value="37"/>
</dbReference>
<evidence type="ECO:0000256" key="6">
    <source>
        <dbReference type="ARBA" id="ARBA00034116"/>
    </source>
</evidence>
<protein>
    <recommendedName>
        <fullName evidence="7">Cilia- and flagella-associated protein 45</fullName>
    </recommendedName>
</protein>
<dbReference type="PANTHER" id="PTHR15504">
    <property type="entry name" value="NASOPHARYNGEAL EPITHELIUM SPECIFIC PROTEIN 1"/>
    <property type="match status" value="1"/>
</dbReference>
<comment type="similarity">
    <text evidence="6">Belongs to the CFAP45 family.</text>
</comment>
<evidence type="ECO:0000256" key="1">
    <source>
        <dbReference type="ARBA" id="ARBA00004230"/>
    </source>
</evidence>
<feature type="compositionally biased region" description="Basic and acidic residues" evidence="8">
    <location>
        <begin position="484"/>
        <end position="527"/>
    </location>
</feature>
<dbReference type="Pfam" id="PF13868">
    <property type="entry name" value="TPH"/>
    <property type="match status" value="1"/>
</dbReference>
<dbReference type="GO" id="GO:0090660">
    <property type="term" value="P:cerebrospinal fluid circulation"/>
    <property type="evidence" value="ECO:0007669"/>
    <property type="project" value="Ensembl"/>
</dbReference>
<feature type="compositionally biased region" description="Basic and acidic residues" evidence="8">
    <location>
        <begin position="9"/>
        <end position="23"/>
    </location>
</feature>
<dbReference type="GO" id="GO:0060287">
    <property type="term" value="P:epithelial cilium movement involved in determination of left/right asymmetry"/>
    <property type="evidence" value="ECO:0007669"/>
    <property type="project" value="Ensembl"/>
</dbReference>
<feature type="region of interest" description="Disordered" evidence="8">
    <location>
        <begin position="484"/>
        <end position="535"/>
    </location>
</feature>
<dbReference type="InterPro" id="IPR043597">
    <property type="entry name" value="TPH_dom"/>
</dbReference>